<dbReference type="EMBL" id="JAUJLE010000048">
    <property type="protein sequence ID" value="KAK0996727.1"/>
    <property type="molecule type" value="Genomic_DNA"/>
</dbReference>
<organism evidence="1 2">
    <name type="scientific">Friedmanniomyces endolithicus</name>
    <dbReference type="NCBI Taxonomy" id="329885"/>
    <lineage>
        <taxon>Eukaryota</taxon>
        <taxon>Fungi</taxon>
        <taxon>Dikarya</taxon>
        <taxon>Ascomycota</taxon>
        <taxon>Pezizomycotina</taxon>
        <taxon>Dothideomycetes</taxon>
        <taxon>Dothideomycetidae</taxon>
        <taxon>Mycosphaerellales</taxon>
        <taxon>Teratosphaeriaceae</taxon>
        <taxon>Friedmanniomyces</taxon>
    </lineage>
</organism>
<gene>
    <name evidence="1" type="ORF">LTR91_006939</name>
</gene>
<sequence>MFLYFPDILQADLISANGVPLEEVAAIFGDADEVAVYERDLDFDPTTHAVIDAHWGEKGGIKHHEAGL</sequence>
<dbReference type="AlphaFoldDB" id="A0AAN6QWD9"/>
<dbReference type="Proteomes" id="UP001175353">
    <property type="component" value="Unassembled WGS sequence"/>
</dbReference>
<proteinExistence type="predicted"/>
<comment type="caution">
    <text evidence="1">The sequence shown here is derived from an EMBL/GenBank/DDBJ whole genome shotgun (WGS) entry which is preliminary data.</text>
</comment>
<evidence type="ECO:0000313" key="2">
    <source>
        <dbReference type="Proteomes" id="UP001175353"/>
    </source>
</evidence>
<accession>A0AAN6QWD9</accession>
<reference evidence="1" key="1">
    <citation type="submission" date="2023-06" db="EMBL/GenBank/DDBJ databases">
        <title>Black Yeasts Isolated from many extreme environments.</title>
        <authorList>
            <person name="Coleine C."/>
            <person name="Stajich J.E."/>
            <person name="Selbmann L."/>
        </authorList>
    </citation>
    <scope>NUCLEOTIDE SEQUENCE</scope>
    <source>
        <strain evidence="1">CCFEE 5200</strain>
    </source>
</reference>
<protein>
    <submittedName>
        <fullName evidence="1">Uncharacterized protein</fullName>
    </submittedName>
</protein>
<evidence type="ECO:0000313" key="1">
    <source>
        <dbReference type="EMBL" id="KAK0996727.1"/>
    </source>
</evidence>
<name>A0AAN6QWD9_9PEZI</name>
<keyword evidence="2" id="KW-1185">Reference proteome</keyword>